<dbReference type="AlphaFoldDB" id="G0QV02"/>
<dbReference type="OrthoDB" id="10407895at2759"/>
<dbReference type="EMBL" id="GL983927">
    <property type="protein sequence ID" value="EGR30956.1"/>
    <property type="molecule type" value="Genomic_DNA"/>
</dbReference>
<sequence>MTFFGSPFNNTNSGINTDNDSENRRRLRLALQRFWDSKNNEIQQAIENGDARYCANWWKDQ</sequence>
<gene>
    <name evidence="2" type="ORF">IMG5_120410</name>
</gene>
<protein>
    <submittedName>
        <fullName evidence="2">Uncharacterized protein</fullName>
    </submittedName>
</protein>
<organism evidence="2 3">
    <name type="scientific">Ichthyophthirius multifiliis</name>
    <name type="common">White spot disease agent</name>
    <name type="synonym">Ich</name>
    <dbReference type="NCBI Taxonomy" id="5932"/>
    <lineage>
        <taxon>Eukaryota</taxon>
        <taxon>Sar</taxon>
        <taxon>Alveolata</taxon>
        <taxon>Ciliophora</taxon>
        <taxon>Intramacronucleata</taxon>
        <taxon>Oligohymenophorea</taxon>
        <taxon>Hymenostomatida</taxon>
        <taxon>Ophryoglenina</taxon>
        <taxon>Ichthyophthirius</taxon>
    </lineage>
</organism>
<dbReference type="GeneID" id="14907080"/>
<evidence type="ECO:0000313" key="2">
    <source>
        <dbReference type="EMBL" id="EGR30956.1"/>
    </source>
</evidence>
<accession>G0QV02</accession>
<name>G0QV02_ICHMU</name>
<dbReference type="Proteomes" id="UP000008983">
    <property type="component" value="Unassembled WGS sequence"/>
</dbReference>
<proteinExistence type="predicted"/>
<evidence type="ECO:0000313" key="3">
    <source>
        <dbReference type="Proteomes" id="UP000008983"/>
    </source>
</evidence>
<feature type="region of interest" description="Disordered" evidence="1">
    <location>
        <begin position="1"/>
        <end position="22"/>
    </location>
</feature>
<feature type="compositionally biased region" description="Polar residues" evidence="1">
    <location>
        <begin position="7"/>
        <end position="18"/>
    </location>
</feature>
<dbReference type="InParanoid" id="G0QV02"/>
<evidence type="ECO:0000256" key="1">
    <source>
        <dbReference type="SAM" id="MobiDB-lite"/>
    </source>
</evidence>
<reference evidence="2 3" key="1">
    <citation type="submission" date="2011-07" db="EMBL/GenBank/DDBJ databases">
        <authorList>
            <person name="Coyne R."/>
            <person name="Brami D."/>
            <person name="Johnson J."/>
            <person name="Hostetler J."/>
            <person name="Hannick L."/>
            <person name="Clark T."/>
            <person name="Cassidy-Hanley D."/>
            <person name="Inman J."/>
        </authorList>
    </citation>
    <scope>NUCLEOTIDE SEQUENCE [LARGE SCALE GENOMIC DNA]</scope>
    <source>
        <strain evidence="2 3">G5</strain>
    </source>
</reference>
<keyword evidence="3" id="KW-1185">Reference proteome</keyword>
<dbReference type="RefSeq" id="XP_004032543.1">
    <property type="nucleotide sequence ID" value="XM_004032495.1"/>
</dbReference>